<dbReference type="Gramene" id="mRNA:HanXRQr2_Chr02g0069301">
    <property type="protein sequence ID" value="CDS:HanXRQr2_Chr02g0069301.1"/>
    <property type="gene ID" value="HanXRQr2_Chr02g0069301"/>
</dbReference>
<accession>A0A9K3JPD8</accession>
<dbReference type="EMBL" id="MNCJ02000317">
    <property type="protein sequence ID" value="KAF5818717.1"/>
    <property type="molecule type" value="Genomic_DNA"/>
</dbReference>
<evidence type="ECO:0000313" key="2">
    <source>
        <dbReference type="EMBL" id="KAF5818717.1"/>
    </source>
</evidence>
<gene>
    <name evidence="2" type="ORF">HanXRQr2_Chr02g0069301</name>
</gene>
<reference evidence="2" key="1">
    <citation type="journal article" date="2017" name="Nature">
        <title>The sunflower genome provides insights into oil metabolism, flowering and Asterid evolution.</title>
        <authorList>
            <person name="Badouin H."/>
            <person name="Gouzy J."/>
            <person name="Grassa C.J."/>
            <person name="Murat F."/>
            <person name="Staton S.E."/>
            <person name="Cottret L."/>
            <person name="Lelandais-Briere C."/>
            <person name="Owens G.L."/>
            <person name="Carrere S."/>
            <person name="Mayjonade B."/>
            <person name="Legrand L."/>
            <person name="Gill N."/>
            <person name="Kane N.C."/>
            <person name="Bowers J.E."/>
            <person name="Hubner S."/>
            <person name="Bellec A."/>
            <person name="Berard A."/>
            <person name="Berges H."/>
            <person name="Blanchet N."/>
            <person name="Boniface M.C."/>
            <person name="Brunel D."/>
            <person name="Catrice O."/>
            <person name="Chaidir N."/>
            <person name="Claudel C."/>
            <person name="Donnadieu C."/>
            <person name="Faraut T."/>
            <person name="Fievet G."/>
            <person name="Helmstetter N."/>
            <person name="King M."/>
            <person name="Knapp S.J."/>
            <person name="Lai Z."/>
            <person name="Le Paslier M.C."/>
            <person name="Lippi Y."/>
            <person name="Lorenzon L."/>
            <person name="Mandel J.R."/>
            <person name="Marage G."/>
            <person name="Marchand G."/>
            <person name="Marquand E."/>
            <person name="Bret-Mestries E."/>
            <person name="Morien E."/>
            <person name="Nambeesan S."/>
            <person name="Nguyen T."/>
            <person name="Pegot-Espagnet P."/>
            <person name="Pouilly N."/>
            <person name="Raftis F."/>
            <person name="Sallet E."/>
            <person name="Schiex T."/>
            <person name="Thomas J."/>
            <person name="Vandecasteele C."/>
            <person name="Vares D."/>
            <person name="Vear F."/>
            <person name="Vautrin S."/>
            <person name="Crespi M."/>
            <person name="Mangin B."/>
            <person name="Burke J.M."/>
            <person name="Salse J."/>
            <person name="Munos S."/>
            <person name="Vincourt P."/>
            <person name="Rieseberg L.H."/>
            <person name="Langlade N.B."/>
        </authorList>
    </citation>
    <scope>NUCLEOTIDE SEQUENCE</scope>
    <source>
        <tissue evidence="2">Leaves</tissue>
    </source>
</reference>
<evidence type="ECO:0000256" key="1">
    <source>
        <dbReference type="SAM" id="MobiDB-lite"/>
    </source>
</evidence>
<reference evidence="2" key="2">
    <citation type="submission" date="2020-06" db="EMBL/GenBank/DDBJ databases">
        <title>Helianthus annuus Genome sequencing and assembly Release 2.</title>
        <authorList>
            <person name="Gouzy J."/>
            <person name="Langlade N."/>
            <person name="Munos S."/>
        </authorList>
    </citation>
    <scope>NUCLEOTIDE SEQUENCE</scope>
    <source>
        <tissue evidence="2">Leaves</tissue>
    </source>
</reference>
<dbReference type="Proteomes" id="UP000215914">
    <property type="component" value="Unassembled WGS sequence"/>
</dbReference>
<sequence>MKAWSSNHGWESDKDIPILPESMLCFISQDSQFRIQHETLLTKSDSTTERANREVFKCSSSLEEDEEQRSRFFGKKLPKQLSDQIS</sequence>
<organism evidence="2 3">
    <name type="scientific">Helianthus annuus</name>
    <name type="common">Common sunflower</name>
    <dbReference type="NCBI Taxonomy" id="4232"/>
    <lineage>
        <taxon>Eukaryota</taxon>
        <taxon>Viridiplantae</taxon>
        <taxon>Streptophyta</taxon>
        <taxon>Embryophyta</taxon>
        <taxon>Tracheophyta</taxon>
        <taxon>Spermatophyta</taxon>
        <taxon>Magnoliopsida</taxon>
        <taxon>eudicotyledons</taxon>
        <taxon>Gunneridae</taxon>
        <taxon>Pentapetalae</taxon>
        <taxon>asterids</taxon>
        <taxon>campanulids</taxon>
        <taxon>Asterales</taxon>
        <taxon>Asteraceae</taxon>
        <taxon>Asteroideae</taxon>
        <taxon>Heliantheae alliance</taxon>
        <taxon>Heliantheae</taxon>
        <taxon>Helianthus</taxon>
    </lineage>
</organism>
<name>A0A9K3JPD8_HELAN</name>
<protein>
    <submittedName>
        <fullName evidence="2">Uncharacterized protein</fullName>
    </submittedName>
</protein>
<comment type="caution">
    <text evidence="2">The sequence shown here is derived from an EMBL/GenBank/DDBJ whole genome shotgun (WGS) entry which is preliminary data.</text>
</comment>
<keyword evidence="3" id="KW-1185">Reference proteome</keyword>
<dbReference type="AlphaFoldDB" id="A0A9K3JPD8"/>
<evidence type="ECO:0000313" key="3">
    <source>
        <dbReference type="Proteomes" id="UP000215914"/>
    </source>
</evidence>
<proteinExistence type="predicted"/>
<feature type="region of interest" description="Disordered" evidence="1">
    <location>
        <begin position="66"/>
        <end position="86"/>
    </location>
</feature>